<evidence type="ECO:0000313" key="2">
    <source>
        <dbReference type="Proteomes" id="UP000054359"/>
    </source>
</evidence>
<keyword evidence="2" id="KW-1185">Reference proteome</keyword>
<reference evidence="1 2" key="1">
    <citation type="submission" date="2013-11" db="EMBL/GenBank/DDBJ databases">
        <title>Genome sequencing of Stegodyphus mimosarum.</title>
        <authorList>
            <person name="Bechsgaard J."/>
        </authorList>
    </citation>
    <scope>NUCLEOTIDE SEQUENCE [LARGE SCALE GENOMIC DNA]</scope>
</reference>
<feature type="non-terminal residue" evidence="1">
    <location>
        <position position="740"/>
    </location>
</feature>
<sequence>MAKVFIPNSSNGTKVYDDEVPLHQYVDLKNESHPELWQLLSNDAFPKNEIFNNTPENEDSGEKDYYTTDQKVSQIAFCFKEGEPSHFNPFFVNENSEDSSKKYCPDTSNEKFSIEPDHSLTTSKRYLIFSNHQTDIDNSSEYELSNLLSSCCKFQEHDYLKTESFKCSIVLTDPLECTDDKYYTPDLLSSKRCSGEKVCDDNFEQTVVSLIPNNILTDEPQNEFGCENYQEKSLGSDTINICNSDEETGSALVGLVSNYSENSSASEFNCKNKSENSYGAFSNTGDIVSLVDLANTFLENASSPEFSYDINNEISCHNTSETIFNLEDQIGDLTNDFHVVASLNAKTCKIDEEKSLDDTANAILNSDETNISLFGLASTYPKNISSAELSCKSNSETSFDAISRDILPPGNNISLADLADTFLKNTSSPGYNRESNKEIICHNTSNNILHLDEASSLAAIANDFLVNPSLNMVNCKTDRENPLDVIPKYMFNFEGEIDVSLADLTSSLLENVSSSELSCKSVLSSEATSGAISDVKVTENEIDKFLKGLDNFDSSDVLDKIKSVENEEEYDYFLTHKEKSETQLSPECFETESKGARCTPEVNLTECIKKQDTSVYEPKPGIYPEAKLSISGCFETERKSEYSPEVNLNYRFKKEDSGNHHTNKACIYRKPNDIIANTLSAGSCIDFLLPQRSTLGYKLVGPQAQSNKYLVGKRESSQKNDIRKKQSLFAKALTCKTKKS</sequence>
<gene>
    <name evidence="1" type="ORF">X975_10803</name>
</gene>
<accession>A0A087T1F9</accession>
<dbReference type="Proteomes" id="UP000054359">
    <property type="component" value="Unassembled WGS sequence"/>
</dbReference>
<protein>
    <submittedName>
        <fullName evidence="1">Uncharacterized protein</fullName>
    </submittedName>
</protein>
<dbReference type="AlphaFoldDB" id="A0A087T1F9"/>
<name>A0A087T1F9_STEMI</name>
<evidence type="ECO:0000313" key="1">
    <source>
        <dbReference type="EMBL" id="KFM58948.1"/>
    </source>
</evidence>
<organism evidence="1 2">
    <name type="scientific">Stegodyphus mimosarum</name>
    <name type="common">African social velvet spider</name>
    <dbReference type="NCBI Taxonomy" id="407821"/>
    <lineage>
        <taxon>Eukaryota</taxon>
        <taxon>Metazoa</taxon>
        <taxon>Ecdysozoa</taxon>
        <taxon>Arthropoda</taxon>
        <taxon>Chelicerata</taxon>
        <taxon>Arachnida</taxon>
        <taxon>Araneae</taxon>
        <taxon>Araneomorphae</taxon>
        <taxon>Entelegynae</taxon>
        <taxon>Eresoidea</taxon>
        <taxon>Eresidae</taxon>
        <taxon>Stegodyphus</taxon>
    </lineage>
</organism>
<proteinExistence type="predicted"/>
<dbReference type="EMBL" id="KK112960">
    <property type="protein sequence ID" value="KFM58948.1"/>
    <property type="molecule type" value="Genomic_DNA"/>
</dbReference>